<organism evidence="2 3">
    <name type="scientific">Pholiota conissans</name>
    <dbReference type="NCBI Taxonomy" id="109636"/>
    <lineage>
        <taxon>Eukaryota</taxon>
        <taxon>Fungi</taxon>
        <taxon>Dikarya</taxon>
        <taxon>Basidiomycota</taxon>
        <taxon>Agaricomycotina</taxon>
        <taxon>Agaricomycetes</taxon>
        <taxon>Agaricomycetidae</taxon>
        <taxon>Agaricales</taxon>
        <taxon>Agaricineae</taxon>
        <taxon>Strophariaceae</taxon>
        <taxon>Pholiota</taxon>
    </lineage>
</organism>
<dbReference type="EMBL" id="MU155234">
    <property type="protein sequence ID" value="KAF9478441.1"/>
    <property type="molecule type" value="Genomic_DNA"/>
</dbReference>
<feature type="transmembrane region" description="Helical" evidence="1">
    <location>
        <begin position="98"/>
        <end position="117"/>
    </location>
</feature>
<keyword evidence="1" id="KW-0812">Transmembrane</keyword>
<sequence length="153" mass="17183">METRWSCLAPVALPRCAIHFDLELSLLLYPPLFVLVSPGYACIRFISFLVHASVDGVTDLPRFENRLSSYRLHPFQGALCSSNATQCNAIPRGLSKTCAVVAVVVVITYLLIGPFLLTPRSPDSNYLTIRRRSPEQRRSRSFATYDYQTLLSD</sequence>
<protein>
    <submittedName>
        <fullName evidence="2">Uncharacterized protein</fullName>
    </submittedName>
</protein>
<evidence type="ECO:0000256" key="1">
    <source>
        <dbReference type="SAM" id="Phobius"/>
    </source>
</evidence>
<evidence type="ECO:0000313" key="3">
    <source>
        <dbReference type="Proteomes" id="UP000807469"/>
    </source>
</evidence>
<evidence type="ECO:0000313" key="2">
    <source>
        <dbReference type="EMBL" id="KAF9478441.1"/>
    </source>
</evidence>
<comment type="caution">
    <text evidence="2">The sequence shown here is derived from an EMBL/GenBank/DDBJ whole genome shotgun (WGS) entry which is preliminary data.</text>
</comment>
<name>A0A9P5Z2V0_9AGAR</name>
<dbReference type="Proteomes" id="UP000807469">
    <property type="component" value="Unassembled WGS sequence"/>
</dbReference>
<keyword evidence="3" id="KW-1185">Reference proteome</keyword>
<keyword evidence="1" id="KW-0472">Membrane</keyword>
<keyword evidence="1" id="KW-1133">Transmembrane helix</keyword>
<reference evidence="2" key="1">
    <citation type="submission" date="2020-11" db="EMBL/GenBank/DDBJ databases">
        <authorList>
            <consortium name="DOE Joint Genome Institute"/>
            <person name="Ahrendt S."/>
            <person name="Riley R."/>
            <person name="Andreopoulos W."/>
            <person name="Labutti K."/>
            <person name="Pangilinan J."/>
            <person name="Ruiz-Duenas F.J."/>
            <person name="Barrasa J.M."/>
            <person name="Sanchez-Garcia M."/>
            <person name="Camarero S."/>
            <person name="Miyauchi S."/>
            <person name="Serrano A."/>
            <person name="Linde D."/>
            <person name="Babiker R."/>
            <person name="Drula E."/>
            <person name="Ayuso-Fernandez I."/>
            <person name="Pacheco R."/>
            <person name="Padilla G."/>
            <person name="Ferreira P."/>
            <person name="Barriuso J."/>
            <person name="Kellner H."/>
            <person name="Castanera R."/>
            <person name="Alfaro M."/>
            <person name="Ramirez L."/>
            <person name="Pisabarro A.G."/>
            <person name="Kuo A."/>
            <person name="Tritt A."/>
            <person name="Lipzen A."/>
            <person name="He G."/>
            <person name="Yan M."/>
            <person name="Ng V."/>
            <person name="Cullen D."/>
            <person name="Martin F."/>
            <person name="Rosso M.-N."/>
            <person name="Henrissat B."/>
            <person name="Hibbett D."/>
            <person name="Martinez A.T."/>
            <person name="Grigoriev I.V."/>
        </authorList>
    </citation>
    <scope>NUCLEOTIDE SEQUENCE</scope>
    <source>
        <strain evidence="2">CIRM-BRFM 674</strain>
    </source>
</reference>
<gene>
    <name evidence="2" type="ORF">BDN70DRAFT_44765</name>
</gene>
<feature type="transmembrane region" description="Helical" evidence="1">
    <location>
        <begin position="27"/>
        <end position="46"/>
    </location>
</feature>
<dbReference type="AlphaFoldDB" id="A0A9P5Z2V0"/>
<accession>A0A9P5Z2V0</accession>
<proteinExistence type="predicted"/>